<gene>
    <name evidence="1" type="ORF">Tci_025183</name>
</gene>
<comment type="caution">
    <text evidence="1">The sequence shown here is derived from an EMBL/GenBank/DDBJ whole genome shotgun (WGS) entry which is preliminary data.</text>
</comment>
<dbReference type="AlphaFoldDB" id="A0A6L2KYZ2"/>
<proteinExistence type="predicted"/>
<accession>A0A6L2KYZ2</accession>
<sequence>MDDDHYDMPLVYNVEGRFLHLGRPEFSLITGLHFGSFCFRKFKSGDVTFVSRVLPHKLGLKVTNLDLLGLIEYEELFDKLVDDDVVRVCLLLAFDVIFIGKKLVDEVPDTLMHLVETLRSGMTSDRWKRTPKSYQRDWLGQGSNCLKDLIIVYYLARCDTTIVEEIRLKDGVIAKLKSRVFKLEAIIKVLGNKRAYLCSGCWEELNEKFNELCETRKFLNGPAMIDLDPDDDLVQMLKYDEDKKKRRHELMNSDHWKHFVLKITNGKRTQRSSAFSAYFLGTTFAMAETDRPLNSLNDQDMNIFLKDVTPWVEDLSRYNQATYRVHLSNAFDIFLGRQGPLRCRFSWCKDSCGSITCGMLDPTMLIGPWLVVTLSSFSFKTRSRRGMLMARCTKSLGAMLKRMIVSVPTPYSTRLLGFNSDEEPIIEVDDIGYQMDTTLQVYHRTHKEFQNLGVEANFGSFFVGAFRKLLILSNETNRSYHPVVVA</sequence>
<name>A0A6L2KYZ2_TANCI</name>
<protein>
    <submittedName>
        <fullName evidence="1">Phospholipase-like protein</fullName>
    </submittedName>
</protein>
<organism evidence="1">
    <name type="scientific">Tanacetum cinerariifolium</name>
    <name type="common">Dalmatian daisy</name>
    <name type="synonym">Chrysanthemum cinerariifolium</name>
    <dbReference type="NCBI Taxonomy" id="118510"/>
    <lineage>
        <taxon>Eukaryota</taxon>
        <taxon>Viridiplantae</taxon>
        <taxon>Streptophyta</taxon>
        <taxon>Embryophyta</taxon>
        <taxon>Tracheophyta</taxon>
        <taxon>Spermatophyta</taxon>
        <taxon>Magnoliopsida</taxon>
        <taxon>eudicotyledons</taxon>
        <taxon>Gunneridae</taxon>
        <taxon>Pentapetalae</taxon>
        <taxon>asterids</taxon>
        <taxon>campanulids</taxon>
        <taxon>Asterales</taxon>
        <taxon>Asteraceae</taxon>
        <taxon>Asteroideae</taxon>
        <taxon>Anthemideae</taxon>
        <taxon>Anthemidinae</taxon>
        <taxon>Tanacetum</taxon>
    </lineage>
</organism>
<dbReference type="EMBL" id="BKCJ010003137">
    <property type="protein sequence ID" value="GEU53205.1"/>
    <property type="molecule type" value="Genomic_DNA"/>
</dbReference>
<reference evidence="1" key="1">
    <citation type="journal article" date="2019" name="Sci. Rep.">
        <title>Draft genome of Tanacetum cinerariifolium, the natural source of mosquito coil.</title>
        <authorList>
            <person name="Yamashiro T."/>
            <person name="Shiraishi A."/>
            <person name="Satake H."/>
            <person name="Nakayama K."/>
        </authorList>
    </citation>
    <scope>NUCLEOTIDE SEQUENCE</scope>
</reference>
<evidence type="ECO:0000313" key="1">
    <source>
        <dbReference type="EMBL" id="GEU53205.1"/>
    </source>
</evidence>